<keyword evidence="2" id="KW-1185">Reference proteome</keyword>
<dbReference type="InterPro" id="IPR012341">
    <property type="entry name" value="6hp_glycosidase-like_sf"/>
</dbReference>
<accession>A0ABY1KXY1</accession>
<organism evidence="1 2">
    <name type="scientific">Salimicrobium salexigens</name>
    <dbReference type="NCBI Taxonomy" id="908941"/>
    <lineage>
        <taxon>Bacteria</taxon>
        <taxon>Bacillati</taxon>
        <taxon>Bacillota</taxon>
        <taxon>Bacilli</taxon>
        <taxon>Bacillales</taxon>
        <taxon>Bacillaceae</taxon>
        <taxon>Salimicrobium</taxon>
    </lineage>
</organism>
<evidence type="ECO:0000313" key="2">
    <source>
        <dbReference type="Proteomes" id="UP000199777"/>
    </source>
</evidence>
<gene>
    <name evidence="1" type="ORF">SAMN05421758_10954</name>
</gene>
<evidence type="ECO:0000313" key="1">
    <source>
        <dbReference type="EMBL" id="SIS90715.1"/>
    </source>
</evidence>
<proteinExistence type="predicted"/>
<sequence length="327" mass="38335">MRKFLVIFIVLVFIGGTFYIYNDGNNHQSTKRFIENNFINQKGEIKTYIKKEEYLTESIGLYMRFLLLTDQKEAFQQQAKKVEQISQGGFVQWKSQDGHSNASVDDLRIMRSLYEGAKEWDSEYKTIADEIKTFIKVHQIKNNLIVDFYDMKSQKASQDIRLSYIDAEALDYFDNQIKEVHVNLLEKVKQDVFFPEVYEIDSGNFNRQSEVNMIDQSLIALNSNLLEIQTESFFEFVEEEMLESGIVYGRYDRDTLESTVTYESPSVYAILTITYIENENLHDAQMFYDRMKELQTDDGGYKSSNSNAHFFDNVLPAIAEEKFLEHK</sequence>
<dbReference type="SUPFAM" id="SSF48208">
    <property type="entry name" value="Six-hairpin glycosidases"/>
    <property type="match status" value="1"/>
</dbReference>
<protein>
    <recommendedName>
        <fullName evidence="3">Glycosyl hydrolases family 8</fullName>
    </recommendedName>
</protein>
<comment type="caution">
    <text evidence="1">The sequence shown here is derived from an EMBL/GenBank/DDBJ whole genome shotgun (WGS) entry which is preliminary data.</text>
</comment>
<name>A0ABY1KXY1_9BACI</name>
<dbReference type="Proteomes" id="UP000199777">
    <property type="component" value="Unassembled WGS sequence"/>
</dbReference>
<dbReference type="Gene3D" id="1.50.10.10">
    <property type="match status" value="1"/>
</dbReference>
<dbReference type="EMBL" id="FTOK01000009">
    <property type="protein sequence ID" value="SIS90715.1"/>
    <property type="molecule type" value="Genomic_DNA"/>
</dbReference>
<dbReference type="InterPro" id="IPR008928">
    <property type="entry name" value="6-hairpin_glycosidase_sf"/>
</dbReference>
<reference evidence="1 2" key="1">
    <citation type="submission" date="2017-01" db="EMBL/GenBank/DDBJ databases">
        <authorList>
            <person name="Varghese N."/>
            <person name="Submissions S."/>
        </authorList>
    </citation>
    <scope>NUCLEOTIDE SEQUENCE [LARGE SCALE GENOMIC DNA]</scope>
    <source>
        <strain evidence="1 2">DSM 22782</strain>
    </source>
</reference>
<evidence type="ECO:0008006" key="3">
    <source>
        <dbReference type="Google" id="ProtNLM"/>
    </source>
</evidence>